<keyword evidence="2" id="KW-1185">Reference proteome</keyword>
<gene>
    <name evidence="1" type="ORF">L1987_21215</name>
</gene>
<dbReference type="EMBL" id="CM042024">
    <property type="protein sequence ID" value="KAI3811491.1"/>
    <property type="molecule type" value="Genomic_DNA"/>
</dbReference>
<evidence type="ECO:0000313" key="1">
    <source>
        <dbReference type="EMBL" id="KAI3811491.1"/>
    </source>
</evidence>
<reference evidence="1 2" key="2">
    <citation type="journal article" date="2022" name="Mol. Ecol. Resour.">
        <title>The genomes of chicory, endive, great burdock and yacon provide insights into Asteraceae paleo-polyploidization history and plant inulin production.</title>
        <authorList>
            <person name="Fan W."/>
            <person name="Wang S."/>
            <person name="Wang H."/>
            <person name="Wang A."/>
            <person name="Jiang F."/>
            <person name="Liu H."/>
            <person name="Zhao H."/>
            <person name="Xu D."/>
            <person name="Zhang Y."/>
        </authorList>
    </citation>
    <scope>NUCLEOTIDE SEQUENCE [LARGE SCALE GENOMIC DNA]</scope>
    <source>
        <strain evidence="2">cv. Yunnan</strain>
        <tissue evidence="1">Leaves</tissue>
    </source>
</reference>
<organism evidence="1 2">
    <name type="scientific">Smallanthus sonchifolius</name>
    <dbReference type="NCBI Taxonomy" id="185202"/>
    <lineage>
        <taxon>Eukaryota</taxon>
        <taxon>Viridiplantae</taxon>
        <taxon>Streptophyta</taxon>
        <taxon>Embryophyta</taxon>
        <taxon>Tracheophyta</taxon>
        <taxon>Spermatophyta</taxon>
        <taxon>Magnoliopsida</taxon>
        <taxon>eudicotyledons</taxon>
        <taxon>Gunneridae</taxon>
        <taxon>Pentapetalae</taxon>
        <taxon>asterids</taxon>
        <taxon>campanulids</taxon>
        <taxon>Asterales</taxon>
        <taxon>Asteraceae</taxon>
        <taxon>Asteroideae</taxon>
        <taxon>Heliantheae alliance</taxon>
        <taxon>Millerieae</taxon>
        <taxon>Smallanthus</taxon>
    </lineage>
</organism>
<protein>
    <submittedName>
        <fullName evidence="1">Uncharacterized protein</fullName>
    </submittedName>
</protein>
<dbReference type="Proteomes" id="UP001056120">
    <property type="component" value="Linkage Group LG07"/>
</dbReference>
<accession>A0ACB9IUH5</accession>
<name>A0ACB9IUH5_9ASTR</name>
<reference evidence="2" key="1">
    <citation type="journal article" date="2022" name="Mol. Ecol. Resour.">
        <title>The genomes of chicory, endive, great burdock and yacon provide insights into Asteraceae palaeo-polyploidization history and plant inulin production.</title>
        <authorList>
            <person name="Fan W."/>
            <person name="Wang S."/>
            <person name="Wang H."/>
            <person name="Wang A."/>
            <person name="Jiang F."/>
            <person name="Liu H."/>
            <person name="Zhao H."/>
            <person name="Xu D."/>
            <person name="Zhang Y."/>
        </authorList>
    </citation>
    <scope>NUCLEOTIDE SEQUENCE [LARGE SCALE GENOMIC DNA]</scope>
    <source>
        <strain evidence="2">cv. Yunnan</strain>
    </source>
</reference>
<evidence type="ECO:0000313" key="2">
    <source>
        <dbReference type="Proteomes" id="UP001056120"/>
    </source>
</evidence>
<comment type="caution">
    <text evidence="1">The sequence shown here is derived from an EMBL/GenBank/DDBJ whole genome shotgun (WGS) entry which is preliminary data.</text>
</comment>
<sequence>MFQPLSLPDPPNQQSFLFFLFLPPLTPLFFSFIVRVLTPATPWVLPLQFLLRDFVFNLFTQEAGEALRLPFSPISVLASPSLWIFATRVQLGMLKFKEATCWQMKAGEEGGYSMELLDLKGDLL</sequence>
<proteinExistence type="predicted"/>